<evidence type="ECO:0000256" key="4">
    <source>
        <dbReference type="ARBA" id="ARBA00022832"/>
    </source>
</evidence>
<keyword evidence="4" id="KW-0276">Fatty acid metabolism</keyword>
<name>A0ABQ8KXH8_9APHY</name>
<keyword evidence="6" id="KW-0443">Lipid metabolism</keyword>
<evidence type="ECO:0000256" key="7">
    <source>
        <dbReference type="ARBA" id="ARBA00023160"/>
    </source>
</evidence>
<reference evidence="9 10" key="1">
    <citation type="journal article" date="2021" name="Environ. Microbiol.">
        <title>Gene family expansions and transcriptome signatures uncover fungal adaptations to wood decay.</title>
        <authorList>
            <person name="Hage H."/>
            <person name="Miyauchi S."/>
            <person name="Viragh M."/>
            <person name="Drula E."/>
            <person name="Min B."/>
            <person name="Chaduli D."/>
            <person name="Navarro D."/>
            <person name="Favel A."/>
            <person name="Norest M."/>
            <person name="Lesage-Meessen L."/>
            <person name="Balint B."/>
            <person name="Merenyi Z."/>
            <person name="de Eugenio L."/>
            <person name="Morin E."/>
            <person name="Martinez A.T."/>
            <person name="Baldrian P."/>
            <person name="Stursova M."/>
            <person name="Martinez M.J."/>
            <person name="Novotny C."/>
            <person name="Magnuson J.K."/>
            <person name="Spatafora J.W."/>
            <person name="Maurice S."/>
            <person name="Pangilinan J."/>
            <person name="Andreopoulos W."/>
            <person name="LaButti K."/>
            <person name="Hundley H."/>
            <person name="Na H."/>
            <person name="Kuo A."/>
            <person name="Barry K."/>
            <person name="Lipzen A."/>
            <person name="Henrissat B."/>
            <person name="Riley R."/>
            <person name="Ahrendt S."/>
            <person name="Nagy L.G."/>
            <person name="Grigoriev I.V."/>
            <person name="Martin F."/>
            <person name="Rosso M.N."/>
        </authorList>
    </citation>
    <scope>NUCLEOTIDE SEQUENCE [LARGE SCALE GENOMIC DNA]</scope>
    <source>
        <strain evidence="9 10">CIRM-BRFM 1785</strain>
    </source>
</reference>
<proteinExistence type="inferred from homology"/>
<dbReference type="GO" id="GO:0016740">
    <property type="term" value="F:transferase activity"/>
    <property type="evidence" value="ECO:0007669"/>
    <property type="project" value="UniProtKB-KW"/>
</dbReference>
<evidence type="ECO:0000256" key="2">
    <source>
        <dbReference type="ARBA" id="ARBA00022679"/>
    </source>
</evidence>
<dbReference type="NCBIfam" id="TIGR00516">
    <property type="entry name" value="acpS"/>
    <property type="match status" value="1"/>
</dbReference>
<dbReference type="HAMAP" id="MF_00101">
    <property type="entry name" value="AcpS"/>
    <property type="match status" value="1"/>
</dbReference>
<feature type="domain" description="4'-phosphopantetheinyl transferase" evidence="8">
    <location>
        <begin position="5"/>
        <end position="96"/>
    </location>
</feature>
<dbReference type="NCBIfam" id="TIGR00556">
    <property type="entry name" value="pantethn_trn"/>
    <property type="match status" value="1"/>
</dbReference>
<dbReference type="InterPro" id="IPR002582">
    <property type="entry name" value="ACPS"/>
</dbReference>
<evidence type="ECO:0000313" key="9">
    <source>
        <dbReference type="EMBL" id="KAH9844009.1"/>
    </source>
</evidence>
<keyword evidence="5" id="KW-0460">Magnesium</keyword>
<dbReference type="RefSeq" id="XP_047784819.1">
    <property type="nucleotide sequence ID" value="XM_047922139.1"/>
</dbReference>
<accession>A0ABQ8KXH8</accession>
<organism evidence="9 10">
    <name type="scientific">Rhodofomes roseus</name>
    <dbReference type="NCBI Taxonomy" id="34475"/>
    <lineage>
        <taxon>Eukaryota</taxon>
        <taxon>Fungi</taxon>
        <taxon>Dikarya</taxon>
        <taxon>Basidiomycota</taxon>
        <taxon>Agaricomycotina</taxon>
        <taxon>Agaricomycetes</taxon>
        <taxon>Polyporales</taxon>
        <taxon>Rhodofomes</taxon>
    </lineage>
</organism>
<evidence type="ECO:0000256" key="1">
    <source>
        <dbReference type="ARBA" id="ARBA00022516"/>
    </source>
</evidence>
<sequence>MGILGIGVDVLHVPRIAALARRQSAMRLASRILSPPELAAWNGIPTVDQERRIRFLAVRWSVKEAAYKALYPTARLTWKELTFLNTPELMDGQKPVLQYAPKSSMKSLGRLHSSVSHDGEYIFATVLAETCFEAPD</sequence>
<comment type="caution">
    <text evidence="9">The sequence shown here is derived from an EMBL/GenBank/DDBJ whole genome shotgun (WGS) entry which is preliminary data.</text>
</comment>
<dbReference type="InterPro" id="IPR037143">
    <property type="entry name" value="4-PPantetheinyl_Trfase_dom_sf"/>
</dbReference>
<dbReference type="SUPFAM" id="SSF56214">
    <property type="entry name" value="4'-phosphopantetheinyl transferase"/>
    <property type="match status" value="1"/>
</dbReference>
<gene>
    <name evidence="9" type="ORF">C8Q71DRAFT_730908</name>
</gene>
<evidence type="ECO:0000256" key="5">
    <source>
        <dbReference type="ARBA" id="ARBA00022842"/>
    </source>
</evidence>
<keyword evidence="7" id="KW-0275">Fatty acid biosynthesis</keyword>
<keyword evidence="2 9" id="KW-0808">Transferase</keyword>
<dbReference type="InterPro" id="IPR004568">
    <property type="entry name" value="Ppantetheine-prot_Trfase_dom"/>
</dbReference>
<dbReference type="Pfam" id="PF01648">
    <property type="entry name" value="ACPS"/>
    <property type="match status" value="1"/>
</dbReference>
<evidence type="ECO:0000313" key="10">
    <source>
        <dbReference type="Proteomes" id="UP000814176"/>
    </source>
</evidence>
<keyword evidence="1" id="KW-0444">Lipid biosynthesis</keyword>
<dbReference type="Gene3D" id="3.90.470.20">
    <property type="entry name" value="4'-phosphopantetheinyl transferase domain"/>
    <property type="match status" value="1"/>
</dbReference>
<keyword evidence="3" id="KW-0479">Metal-binding</keyword>
<dbReference type="Proteomes" id="UP000814176">
    <property type="component" value="Unassembled WGS sequence"/>
</dbReference>
<evidence type="ECO:0000259" key="8">
    <source>
        <dbReference type="Pfam" id="PF01648"/>
    </source>
</evidence>
<dbReference type="EMBL" id="JADCUA010000001">
    <property type="protein sequence ID" value="KAH9844009.1"/>
    <property type="molecule type" value="Genomic_DNA"/>
</dbReference>
<keyword evidence="10" id="KW-1185">Reference proteome</keyword>
<evidence type="ECO:0000256" key="3">
    <source>
        <dbReference type="ARBA" id="ARBA00022723"/>
    </source>
</evidence>
<dbReference type="GeneID" id="72002871"/>
<evidence type="ECO:0000256" key="6">
    <source>
        <dbReference type="ARBA" id="ARBA00023098"/>
    </source>
</evidence>
<dbReference type="InterPro" id="IPR008278">
    <property type="entry name" value="4-PPantetheinyl_Trfase_dom"/>
</dbReference>
<protein>
    <submittedName>
        <fullName evidence="9">4'-phosphopantetheinyl transferase</fullName>
    </submittedName>
</protein>